<dbReference type="InterPro" id="IPR007197">
    <property type="entry name" value="rSAM"/>
</dbReference>
<evidence type="ECO:0000313" key="7">
    <source>
        <dbReference type="EMBL" id="MCP2334172.1"/>
    </source>
</evidence>
<dbReference type="SFLD" id="SFLDG01067">
    <property type="entry name" value="SPASM/twitch_domain_containing"/>
    <property type="match status" value="1"/>
</dbReference>
<keyword evidence="3" id="KW-0408">Iron</keyword>
<organism evidence="7 8">
    <name type="scientific">Actinoalloteichus caeruleus DSM 43889</name>
    <dbReference type="NCBI Taxonomy" id="1120930"/>
    <lineage>
        <taxon>Bacteria</taxon>
        <taxon>Bacillati</taxon>
        <taxon>Actinomycetota</taxon>
        <taxon>Actinomycetes</taxon>
        <taxon>Pseudonocardiales</taxon>
        <taxon>Pseudonocardiaceae</taxon>
        <taxon>Actinoalloteichus</taxon>
        <taxon>Actinoalloteichus cyanogriseus</taxon>
    </lineage>
</organism>
<feature type="domain" description="Radical SAM core" evidence="6">
    <location>
        <begin position="45"/>
        <end position="295"/>
    </location>
</feature>
<dbReference type="PROSITE" id="PS51918">
    <property type="entry name" value="RADICAL_SAM"/>
    <property type="match status" value="1"/>
</dbReference>
<evidence type="ECO:0000256" key="1">
    <source>
        <dbReference type="ARBA" id="ARBA00022691"/>
    </source>
</evidence>
<dbReference type="CDD" id="cd01335">
    <property type="entry name" value="Radical_SAM"/>
    <property type="match status" value="1"/>
</dbReference>
<feature type="region of interest" description="Disordered" evidence="5">
    <location>
        <begin position="1"/>
        <end position="38"/>
    </location>
</feature>
<dbReference type="InterPro" id="IPR023867">
    <property type="entry name" value="Sulphatase_maturase_rSAM"/>
</dbReference>
<dbReference type="PANTHER" id="PTHR43273:SF8">
    <property type="entry name" value="RADICAL SAM DOMAIN PROTEIN"/>
    <property type="match status" value="1"/>
</dbReference>
<keyword evidence="2" id="KW-0479">Metal-binding</keyword>
<dbReference type="InterPro" id="IPR058240">
    <property type="entry name" value="rSAM_sf"/>
</dbReference>
<evidence type="ECO:0000256" key="5">
    <source>
        <dbReference type="SAM" id="MobiDB-lite"/>
    </source>
</evidence>
<protein>
    <recommendedName>
        <fullName evidence="6">Radical SAM core domain-containing protein</fullName>
    </recommendedName>
</protein>
<dbReference type="InterPro" id="IPR013785">
    <property type="entry name" value="Aldolase_TIM"/>
</dbReference>
<sequence>MRGPAVTAGSGGEPRRAGGDDRPGSGREWPGGLDVAGLRERGQPRLPFSRFVLKVHGRCNLACDYCYLYEMADTSWRRTPAVMSQETVRVVADRVAEHARRHDLADVRITLHGGEPLLVGPVALDRVLRVLRASVEPVARIGFAIQTNGVLLTDEVVGVLAEHRVRVGVSLDGGADAHDRHRRRRGGGGSHAAAAAGIRRLTAAHPELFAGLLAVVDLDNDPVEVYEHLLSYSPPAVDFLLPHGNWTTPPPPGRVPDGNYARWLMAVYDRWYGAPRRETRVRLFEELVNLLLGGRSRSEAVGLAPVAFVVVDTDGSLEQVDSLRSAFDGAAATGLTVADGLEEAMDHPAVVARQLGLAGLSPTCRSCPVVAVCGGGLYAHRYRAGEGFLNPSVYCADLRILVDHVSRRVRADLARLRAGAR</sequence>
<keyword evidence="1" id="KW-0949">S-adenosyl-L-methionine</keyword>
<gene>
    <name evidence="7" type="ORF">G443_004442</name>
</gene>
<dbReference type="PANTHER" id="PTHR43273">
    <property type="entry name" value="ANAEROBIC SULFATASE-MATURATING ENZYME HOMOLOG ASLB-RELATED"/>
    <property type="match status" value="1"/>
</dbReference>
<evidence type="ECO:0000313" key="8">
    <source>
        <dbReference type="Proteomes" id="UP000791080"/>
    </source>
</evidence>
<dbReference type="Gene3D" id="3.20.20.70">
    <property type="entry name" value="Aldolase class I"/>
    <property type="match status" value="1"/>
</dbReference>
<evidence type="ECO:0000256" key="2">
    <source>
        <dbReference type="ARBA" id="ARBA00022723"/>
    </source>
</evidence>
<proteinExistence type="predicted"/>
<evidence type="ECO:0000256" key="4">
    <source>
        <dbReference type="ARBA" id="ARBA00023014"/>
    </source>
</evidence>
<dbReference type="SUPFAM" id="SSF102114">
    <property type="entry name" value="Radical SAM enzymes"/>
    <property type="match status" value="1"/>
</dbReference>
<dbReference type="Proteomes" id="UP000791080">
    <property type="component" value="Unassembled WGS sequence"/>
</dbReference>
<comment type="caution">
    <text evidence="7">The sequence shown here is derived from an EMBL/GenBank/DDBJ whole genome shotgun (WGS) entry which is preliminary data.</text>
</comment>
<dbReference type="EMBL" id="AUBJ02000001">
    <property type="protein sequence ID" value="MCP2334172.1"/>
    <property type="molecule type" value="Genomic_DNA"/>
</dbReference>
<dbReference type="InterPro" id="IPR026335">
    <property type="entry name" value="rSAM_SPASM_FxsB"/>
</dbReference>
<keyword evidence="4" id="KW-0411">Iron-sulfur</keyword>
<reference evidence="7 8" key="2">
    <citation type="submission" date="2022-06" db="EMBL/GenBank/DDBJ databases">
        <title>Genomic Encyclopedia of Type Strains, Phase I: the one thousand microbial genomes (KMG-I) project.</title>
        <authorList>
            <person name="Kyrpides N."/>
        </authorList>
    </citation>
    <scope>NUCLEOTIDE SEQUENCE [LARGE SCALE GENOMIC DNA]</scope>
    <source>
        <strain evidence="7 8">DSM 43889</strain>
    </source>
</reference>
<dbReference type="SFLD" id="SFLDS00029">
    <property type="entry name" value="Radical_SAM"/>
    <property type="match status" value="1"/>
</dbReference>
<accession>A0ABT1JP99</accession>
<keyword evidence="8" id="KW-1185">Reference proteome</keyword>
<reference evidence="7 8" key="1">
    <citation type="submission" date="2013-07" db="EMBL/GenBank/DDBJ databases">
        <authorList>
            <consortium name="DOE Joint Genome Institute"/>
            <person name="Reeve W."/>
            <person name="Huntemann M."/>
            <person name="Han J."/>
            <person name="Chen A."/>
            <person name="Kyrpides N."/>
            <person name="Mavromatis K."/>
            <person name="Markowitz V."/>
            <person name="Palaniappan K."/>
            <person name="Ivanova N."/>
            <person name="Schaumberg A."/>
            <person name="Pati A."/>
            <person name="Liolios K."/>
            <person name="Nordberg H.P."/>
            <person name="Cantor M.N."/>
            <person name="Hua S.X."/>
            <person name="Woyke T."/>
        </authorList>
    </citation>
    <scope>NUCLEOTIDE SEQUENCE [LARGE SCALE GENOMIC DNA]</scope>
    <source>
        <strain evidence="7 8">DSM 43889</strain>
    </source>
</reference>
<dbReference type="NCBIfam" id="TIGR04269">
    <property type="entry name" value="SAM_SPASM_FxsB"/>
    <property type="match status" value="1"/>
</dbReference>
<dbReference type="Pfam" id="PF04055">
    <property type="entry name" value="Radical_SAM"/>
    <property type="match status" value="1"/>
</dbReference>
<evidence type="ECO:0000259" key="6">
    <source>
        <dbReference type="PROSITE" id="PS51918"/>
    </source>
</evidence>
<dbReference type="SFLD" id="SFLDG01072">
    <property type="entry name" value="dehydrogenase_like"/>
    <property type="match status" value="1"/>
</dbReference>
<evidence type="ECO:0000256" key="3">
    <source>
        <dbReference type="ARBA" id="ARBA00023004"/>
    </source>
</evidence>
<dbReference type="SFLD" id="SFLDG01386">
    <property type="entry name" value="main_SPASM_domain-containing"/>
    <property type="match status" value="1"/>
</dbReference>
<name>A0ABT1JP99_ACTCY</name>
<feature type="compositionally biased region" description="Basic and acidic residues" evidence="5">
    <location>
        <begin position="13"/>
        <end position="25"/>
    </location>
</feature>